<evidence type="ECO:0000256" key="1">
    <source>
        <dbReference type="SAM" id="MobiDB-lite"/>
    </source>
</evidence>
<name>A0A8T3C0H3_DENNO</name>
<feature type="region of interest" description="Disordered" evidence="1">
    <location>
        <begin position="1"/>
        <end position="64"/>
    </location>
</feature>
<protein>
    <recommendedName>
        <fullName evidence="4">CCHC-type domain-containing protein</fullName>
    </recommendedName>
</protein>
<evidence type="ECO:0000313" key="3">
    <source>
        <dbReference type="Proteomes" id="UP000829196"/>
    </source>
</evidence>
<feature type="compositionally biased region" description="Polar residues" evidence="1">
    <location>
        <begin position="45"/>
        <end position="64"/>
    </location>
</feature>
<dbReference type="EMBL" id="JAGYWB010000005">
    <property type="protein sequence ID" value="KAI0522766.1"/>
    <property type="molecule type" value="Genomic_DNA"/>
</dbReference>
<gene>
    <name evidence="2" type="ORF">KFK09_005151</name>
</gene>
<evidence type="ECO:0008006" key="4">
    <source>
        <dbReference type="Google" id="ProtNLM"/>
    </source>
</evidence>
<organism evidence="2 3">
    <name type="scientific">Dendrobium nobile</name>
    <name type="common">Orchid</name>
    <dbReference type="NCBI Taxonomy" id="94219"/>
    <lineage>
        <taxon>Eukaryota</taxon>
        <taxon>Viridiplantae</taxon>
        <taxon>Streptophyta</taxon>
        <taxon>Embryophyta</taxon>
        <taxon>Tracheophyta</taxon>
        <taxon>Spermatophyta</taxon>
        <taxon>Magnoliopsida</taxon>
        <taxon>Liliopsida</taxon>
        <taxon>Asparagales</taxon>
        <taxon>Orchidaceae</taxon>
        <taxon>Epidendroideae</taxon>
        <taxon>Malaxideae</taxon>
        <taxon>Dendrobiinae</taxon>
        <taxon>Dendrobium</taxon>
    </lineage>
</organism>
<feature type="compositionally biased region" description="Polar residues" evidence="1">
    <location>
        <begin position="7"/>
        <end position="33"/>
    </location>
</feature>
<evidence type="ECO:0000313" key="2">
    <source>
        <dbReference type="EMBL" id="KAI0522766.1"/>
    </source>
</evidence>
<dbReference type="Proteomes" id="UP000829196">
    <property type="component" value="Unassembled WGS sequence"/>
</dbReference>
<reference evidence="2" key="1">
    <citation type="journal article" date="2022" name="Front. Genet.">
        <title>Chromosome-Scale Assembly of the Dendrobium nobile Genome Provides Insights Into the Molecular Mechanism of the Biosynthesis of the Medicinal Active Ingredient of Dendrobium.</title>
        <authorList>
            <person name="Xu Q."/>
            <person name="Niu S.-C."/>
            <person name="Li K.-L."/>
            <person name="Zheng P.-J."/>
            <person name="Zhang X.-J."/>
            <person name="Jia Y."/>
            <person name="Liu Y."/>
            <person name="Niu Y.-X."/>
            <person name="Yu L.-H."/>
            <person name="Chen D.-F."/>
            <person name="Zhang G.-Q."/>
        </authorList>
    </citation>
    <scope>NUCLEOTIDE SEQUENCE</scope>
    <source>
        <tissue evidence="2">Leaf</tissue>
    </source>
</reference>
<proteinExistence type="predicted"/>
<accession>A0A8T3C0H3</accession>
<dbReference type="AlphaFoldDB" id="A0A8T3C0H3"/>
<comment type="caution">
    <text evidence="2">The sequence shown here is derived from an EMBL/GenBank/DDBJ whole genome shotgun (WGS) entry which is preliminary data.</text>
</comment>
<sequence>MLCSEEVNVSQELAKDSASTASNTALYSNNYNSTKDRTQKMFIKNKSQQQYQNPSPPVSTQSAPVTNSCPTSQICGKTGHIALNCWHRCNFKFAPTVARSPQAFQAQLTINNSE</sequence>
<keyword evidence="3" id="KW-1185">Reference proteome</keyword>